<evidence type="ECO:0000313" key="3">
    <source>
        <dbReference type="Proteomes" id="UP000216451"/>
    </source>
</evidence>
<dbReference type="EMBL" id="MWXA01000001">
    <property type="protein sequence ID" value="OZG68809.1"/>
    <property type="molecule type" value="Genomic_DNA"/>
</dbReference>
<gene>
    <name evidence="2" type="ORF">BAQU_0110</name>
</gene>
<dbReference type="GeneID" id="98294801"/>
<dbReference type="Pfam" id="PF08924">
    <property type="entry name" value="Rv2525c_GlyHyd-like"/>
    <property type="match status" value="1"/>
</dbReference>
<dbReference type="RefSeq" id="WP_158215587.1">
    <property type="nucleotide sequence ID" value="NZ_MWXA01000001.1"/>
</dbReference>
<dbReference type="InterPro" id="IPR036365">
    <property type="entry name" value="PGBD-like_sf"/>
</dbReference>
<accession>A0A261GBK6</accession>
<comment type="caution">
    <text evidence="2">The sequence shown here is derived from an EMBL/GenBank/DDBJ whole genome shotgun (WGS) entry which is preliminary data.</text>
</comment>
<protein>
    <recommendedName>
        <fullName evidence="1">Rv2525c-like glycoside hydrolase-like domain-containing protein</fullName>
    </recommendedName>
</protein>
<dbReference type="Gene3D" id="3.20.20.80">
    <property type="entry name" value="Glycosidases"/>
    <property type="match status" value="1"/>
</dbReference>
<evidence type="ECO:0000259" key="1">
    <source>
        <dbReference type="Pfam" id="PF08924"/>
    </source>
</evidence>
<dbReference type="Proteomes" id="UP000216451">
    <property type="component" value="Unassembled WGS sequence"/>
</dbReference>
<dbReference type="InterPro" id="IPR017853">
    <property type="entry name" value="GH"/>
</dbReference>
<evidence type="ECO:0000313" key="2">
    <source>
        <dbReference type="EMBL" id="OZG68809.1"/>
    </source>
</evidence>
<dbReference type="InterPro" id="IPR015020">
    <property type="entry name" value="Rv2525c-like_Glyco_Hydro-like"/>
</dbReference>
<organism evidence="2 3">
    <name type="scientific">Bifidobacterium aquikefiri</name>
    <dbReference type="NCBI Taxonomy" id="1653207"/>
    <lineage>
        <taxon>Bacteria</taxon>
        <taxon>Bacillati</taxon>
        <taxon>Actinomycetota</taxon>
        <taxon>Actinomycetes</taxon>
        <taxon>Bifidobacteriales</taxon>
        <taxon>Bifidobacteriaceae</taxon>
        <taxon>Bifidobacterium</taxon>
    </lineage>
</organism>
<dbReference type="OrthoDB" id="1795295at2"/>
<name>A0A261GBK6_9BIFI</name>
<dbReference type="SUPFAM" id="SSF51445">
    <property type="entry name" value="(Trans)glycosidases"/>
    <property type="match status" value="1"/>
</dbReference>
<reference evidence="2 3" key="1">
    <citation type="journal article" date="2017" name="BMC Genomics">
        <title>Comparative genomic and phylogenomic analyses of the Bifidobacteriaceae family.</title>
        <authorList>
            <person name="Lugli G.A."/>
            <person name="Milani C."/>
            <person name="Turroni F."/>
            <person name="Duranti S."/>
            <person name="Mancabelli L."/>
            <person name="Mangifesta M."/>
            <person name="Ferrario C."/>
            <person name="Modesto M."/>
            <person name="Mattarelli P."/>
            <person name="Jiri K."/>
            <person name="van Sinderen D."/>
            <person name="Ventura M."/>
        </authorList>
    </citation>
    <scope>NUCLEOTIDE SEQUENCE [LARGE SCALE GENOMIC DNA]</scope>
    <source>
        <strain evidence="2 3">LMG 28769</strain>
    </source>
</reference>
<proteinExistence type="predicted"/>
<feature type="domain" description="Rv2525c-like glycoside hydrolase-like" evidence="1">
    <location>
        <begin position="316"/>
        <end position="495"/>
    </location>
</feature>
<dbReference type="CDD" id="cd06418">
    <property type="entry name" value="GH25_BacA-like"/>
    <property type="match status" value="1"/>
</dbReference>
<dbReference type="AlphaFoldDB" id="A0A261GBK6"/>
<keyword evidence="3" id="KW-1185">Reference proteome</keyword>
<sequence>MADAMVLATQQWLNATYGGDPRYNTITEDGFTGWQTIYALTRALQIELGIQNTADNFGPTSQALYAQNPLQPASGTSNKYAILQGALWCKGYNPEHYGTLDNHFDQPVADAVITMKEDAGKVSPDAVVSVNFMKALLSMNQFQIVTGSGGDSNVRSFQQEMNRDYEAYVGIIPCDGLYNRDTNTATILVLQALEGMPTSVANGNFGTGTKTYCPTIPYTGGQTSYTGSSYTASQISDFTRLLNFCLYVNGFGSGNFDGGFSASNVSAFQQLCALPQTGVANLATWMSLLISYGDNTRKGTACDTRFEITTARLAVLRANSYSMVGRYITHGIIDGEDKALQDGELGRILAGGLSVFPIFQTLGNSLSYFTAAQGAVDAAAVKSAGAEFGIPANALIFVAVDFDALDADVTTNILPYFQALHQAMGDMYRIGIYGARNVCSRVSEAGYAVNSFVSDMSSGFSGNMGYRLPSNWGFDQISNLTITSGSQSLEIDNDITSPRAETISSAIPSSTDNPSPDIHNAVNAARHTLVNLSTTSIPVYNARQNADAANQIGQINPNEIYIRQDGAEAGGSPIPASSYTYEIYFRNSAGNIVIGFIHESDSWGSDILYHWASQQKEFTDYNSTGSSLAAATTTSINGSVYAVFTLSQDLAWCYTATDGETIMMSPLKAGTKIALKQGDGNTDAPMGATHILFMLADYWGDGSSWFSFHAAGQQVNGYVDLGLQYGSMPSDRAIW</sequence>
<dbReference type="SUPFAM" id="SSF47090">
    <property type="entry name" value="PGBD-like"/>
    <property type="match status" value="1"/>
</dbReference>